<dbReference type="InterPro" id="IPR003594">
    <property type="entry name" value="HATPase_dom"/>
</dbReference>
<dbReference type="RefSeq" id="WP_378112627.1">
    <property type="nucleotide sequence ID" value="NZ_JBHSNC010000045.1"/>
</dbReference>
<keyword evidence="9 12" id="KW-1133">Transmembrane helix</keyword>
<dbReference type="PANTHER" id="PTHR34220:SF11">
    <property type="entry name" value="SENSOR PROTEIN KINASE HPTS"/>
    <property type="match status" value="1"/>
</dbReference>
<feature type="transmembrane region" description="Helical" evidence="12">
    <location>
        <begin position="282"/>
        <end position="301"/>
    </location>
</feature>
<evidence type="ECO:0000256" key="6">
    <source>
        <dbReference type="ARBA" id="ARBA00022741"/>
    </source>
</evidence>
<dbReference type="Gene3D" id="3.30.565.10">
    <property type="entry name" value="Histidine kinase-like ATPase, C-terminal domain"/>
    <property type="match status" value="1"/>
</dbReference>
<dbReference type="InterPro" id="IPR050640">
    <property type="entry name" value="Bact_2-comp_sensor_kinase"/>
</dbReference>
<protein>
    <submittedName>
        <fullName evidence="14">Histidine kinase</fullName>
    </submittedName>
</protein>
<dbReference type="Pfam" id="PF02518">
    <property type="entry name" value="HATPase_c"/>
    <property type="match status" value="1"/>
</dbReference>
<keyword evidence="6" id="KW-0547">Nucleotide-binding</keyword>
<organism evidence="14 15">
    <name type="scientific">Cohnella yongneupensis</name>
    <dbReference type="NCBI Taxonomy" id="425006"/>
    <lineage>
        <taxon>Bacteria</taxon>
        <taxon>Bacillati</taxon>
        <taxon>Bacillota</taxon>
        <taxon>Bacilli</taxon>
        <taxon>Bacillales</taxon>
        <taxon>Paenibacillaceae</taxon>
        <taxon>Cohnella</taxon>
    </lineage>
</organism>
<dbReference type="EMBL" id="JBHSNC010000045">
    <property type="protein sequence ID" value="MFC5530683.1"/>
    <property type="molecule type" value="Genomic_DNA"/>
</dbReference>
<keyword evidence="3" id="KW-0597">Phosphoprotein</keyword>
<evidence type="ECO:0000313" key="15">
    <source>
        <dbReference type="Proteomes" id="UP001596108"/>
    </source>
</evidence>
<evidence type="ECO:0000256" key="3">
    <source>
        <dbReference type="ARBA" id="ARBA00022553"/>
    </source>
</evidence>
<keyword evidence="2" id="KW-1003">Cell membrane</keyword>
<dbReference type="Pfam" id="PF06580">
    <property type="entry name" value="His_kinase"/>
    <property type="match status" value="1"/>
</dbReference>
<dbReference type="PANTHER" id="PTHR34220">
    <property type="entry name" value="SENSOR HISTIDINE KINASE YPDA"/>
    <property type="match status" value="1"/>
</dbReference>
<dbReference type="PROSITE" id="PS50885">
    <property type="entry name" value="HAMP"/>
    <property type="match status" value="1"/>
</dbReference>
<dbReference type="Pfam" id="PF00672">
    <property type="entry name" value="HAMP"/>
    <property type="match status" value="1"/>
</dbReference>
<keyword evidence="4" id="KW-0808">Transferase</keyword>
<keyword evidence="8" id="KW-0067">ATP-binding</keyword>
<keyword evidence="11 12" id="KW-0472">Membrane</keyword>
<evidence type="ECO:0000256" key="5">
    <source>
        <dbReference type="ARBA" id="ARBA00022692"/>
    </source>
</evidence>
<evidence type="ECO:0000256" key="11">
    <source>
        <dbReference type="ARBA" id="ARBA00023136"/>
    </source>
</evidence>
<gene>
    <name evidence="14" type="ORF">ACFPQ4_14695</name>
</gene>
<evidence type="ECO:0000256" key="9">
    <source>
        <dbReference type="ARBA" id="ARBA00022989"/>
    </source>
</evidence>
<dbReference type="InterPro" id="IPR003660">
    <property type="entry name" value="HAMP_dom"/>
</dbReference>
<keyword evidence="5 12" id="KW-0812">Transmembrane</keyword>
<keyword evidence="10" id="KW-0902">Two-component regulatory system</keyword>
<comment type="subcellular location">
    <subcellularLocation>
        <location evidence="1">Cell membrane</location>
        <topology evidence="1">Multi-pass membrane protein</topology>
    </subcellularLocation>
</comment>
<feature type="domain" description="HAMP" evidence="13">
    <location>
        <begin position="303"/>
        <end position="355"/>
    </location>
</feature>
<dbReference type="GO" id="GO:0016301">
    <property type="term" value="F:kinase activity"/>
    <property type="evidence" value="ECO:0007669"/>
    <property type="project" value="UniProtKB-KW"/>
</dbReference>
<dbReference type="Proteomes" id="UP001596108">
    <property type="component" value="Unassembled WGS sequence"/>
</dbReference>
<dbReference type="SUPFAM" id="SSF158472">
    <property type="entry name" value="HAMP domain-like"/>
    <property type="match status" value="1"/>
</dbReference>
<dbReference type="CDD" id="cd06225">
    <property type="entry name" value="HAMP"/>
    <property type="match status" value="1"/>
</dbReference>
<evidence type="ECO:0000256" key="10">
    <source>
        <dbReference type="ARBA" id="ARBA00023012"/>
    </source>
</evidence>
<evidence type="ECO:0000256" key="7">
    <source>
        <dbReference type="ARBA" id="ARBA00022777"/>
    </source>
</evidence>
<proteinExistence type="predicted"/>
<evidence type="ECO:0000256" key="2">
    <source>
        <dbReference type="ARBA" id="ARBA00022475"/>
    </source>
</evidence>
<evidence type="ECO:0000259" key="13">
    <source>
        <dbReference type="PROSITE" id="PS50885"/>
    </source>
</evidence>
<dbReference type="SMART" id="SM00304">
    <property type="entry name" value="HAMP"/>
    <property type="match status" value="1"/>
</dbReference>
<sequence length="574" mass="65952">MKLRHSLSFKFFIGICLMCIPLIAFLFYNNIYSMNVVRNKVASTNNALLTPYVDQIDSALQETSKYLSTKAFSDFDINTLNYYPVGTTDYVLTRIAIVNKFSTDIYLNSSLDALFMYKRDVDDLAVATQTDYYAKEAMIKSNIAKVIRDYEEKGVQNWEIVSAGGRYFLVQVVKANKEVYVGSWIDLAKFAAPLNPDNAEDTGQALLLTAQGKPLTEATLSEETLQAVQSKMAGLADGYQTVIDGKQKYLMLGQKSKIADVYFAKLIPEQQMLKELFYFQRAIYFLPLGAVVIMLLFLLFMKRLFMNPVAGLIGGMRKIGQGKLDVRLMPDKTNEFAYLAQSFNKMAQEMQDLTIHVYEEKLRVQQAEFKHLQVQINPHFYMNSLNLVYNMAVLEDFSSVKKLSVHLAEYFRFIIKTNGKNITLQEEIQHIRNYLEIQQLRFEDRLRYEIELPEEWEPFVIPPLVVQPFVENAIIHGFKKMKKPFEVNIRVSRDPESQDRLLAVISDNGVGFPPDMLAQLQTGSYYDRTDNDHIGIWNVMHRLNIQYGNQARVEFRNGEDGGAEARIYLPRESA</sequence>
<reference evidence="15" key="1">
    <citation type="journal article" date="2019" name="Int. J. Syst. Evol. Microbiol.">
        <title>The Global Catalogue of Microorganisms (GCM) 10K type strain sequencing project: providing services to taxonomists for standard genome sequencing and annotation.</title>
        <authorList>
            <consortium name="The Broad Institute Genomics Platform"/>
            <consortium name="The Broad Institute Genome Sequencing Center for Infectious Disease"/>
            <person name="Wu L."/>
            <person name="Ma J."/>
        </authorList>
    </citation>
    <scope>NUCLEOTIDE SEQUENCE [LARGE SCALE GENOMIC DNA]</scope>
    <source>
        <strain evidence="15">CGMCC 1.18578</strain>
    </source>
</reference>
<evidence type="ECO:0000256" key="4">
    <source>
        <dbReference type="ARBA" id="ARBA00022679"/>
    </source>
</evidence>
<comment type="caution">
    <text evidence="14">The sequence shown here is derived from an EMBL/GenBank/DDBJ whole genome shotgun (WGS) entry which is preliminary data.</text>
</comment>
<dbReference type="SUPFAM" id="SSF55874">
    <property type="entry name" value="ATPase domain of HSP90 chaperone/DNA topoisomerase II/histidine kinase"/>
    <property type="match status" value="1"/>
</dbReference>
<dbReference type="InterPro" id="IPR036890">
    <property type="entry name" value="HATPase_C_sf"/>
</dbReference>
<accession>A0ABW0R0H8</accession>
<evidence type="ECO:0000313" key="14">
    <source>
        <dbReference type="EMBL" id="MFC5530683.1"/>
    </source>
</evidence>
<evidence type="ECO:0000256" key="12">
    <source>
        <dbReference type="SAM" id="Phobius"/>
    </source>
</evidence>
<keyword evidence="15" id="KW-1185">Reference proteome</keyword>
<dbReference type="Gene3D" id="6.10.340.10">
    <property type="match status" value="1"/>
</dbReference>
<name>A0ABW0R0H8_9BACL</name>
<evidence type="ECO:0000256" key="1">
    <source>
        <dbReference type="ARBA" id="ARBA00004651"/>
    </source>
</evidence>
<evidence type="ECO:0000256" key="8">
    <source>
        <dbReference type="ARBA" id="ARBA00022840"/>
    </source>
</evidence>
<keyword evidence="7 14" id="KW-0418">Kinase</keyword>
<feature type="transmembrane region" description="Helical" evidence="12">
    <location>
        <begin position="7"/>
        <end position="28"/>
    </location>
</feature>
<dbReference type="InterPro" id="IPR010559">
    <property type="entry name" value="Sig_transdc_His_kin_internal"/>
</dbReference>